<dbReference type="EMBL" id="GFPF01003354">
    <property type="protein sequence ID" value="MAA14500.1"/>
    <property type="molecule type" value="Transcribed_RNA"/>
</dbReference>
<reference evidence="1" key="1">
    <citation type="journal article" date="2017" name="Parasit. Vectors">
        <title>Sialotranscriptomics of Rhipicephalus zambeziensis reveals intricate expression profiles of secretory proteins and suggests tight temporal transcriptional regulation during blood-feeding.</title>
        <authorList>
            <person name="de Castro M.H."/>
            <person name="de Klerk D."/>
            <person name="Pienaar R."/>
            <person name="Rees D.J.G."/>
            <person name="Mans B.J."/>
        </authorList>
    </citation>
    <scope>NUCLEOTIDE SEQUENCE</scope>
    <source>
        <tissue evidence="1">Salivary glands</tissue>
    </source>
</reference>
<evidence type="ECO:0000313" key="1">
    <source>
        <dbReference type="EMBL" id="MAA14500.1"/>
    </source>
</evidence>
<sequence>MSMGAATHGASASMGMMGSTQICPVFVLLTPCDLNPLCRNKRFSNGLAGTLHHLDLFRLTNSNRLTQYTMGHSFIRNRTKTKQ</sequence>
<organism evidence="1">
    <name type="scientific">Rhipicephalus zambeziensis</name>
    <dbReference type="NCBI Taxonomy" id="60191"/>
    <lineage>
        <taxon>Eukaryota</taxon>
        <taxon>Metazoa</taxon>
        <taxon>Ecdysozoa</taxon>
        <taxon>Arthropoda</taxon>
        <taxon>Chelicerata</taxon>
        <taxon>Arachnida</taxon>
        <taxon>Acari</taxon>
        <taxon>Parasitiformes</taxon>
        <taxon>Ixodida</taxon>
        <taxon>Ixodoidea</taxon>
        <taxon>Ixodidae</taxon>
        <taxon>Rhipicephalinae</taxon>
        <taxon>Rhipicephalus</taxon>
        <taxon>Rhipicephalus</taxon>
    </lineage>
</organism>
<proteinExistence type="predicted"/>
<name>A0A224YL38_9ACAR</name>
<protein>
    <submittedName>
        <fullName evidence="1">Uncharacterized protein</fullName>
    </submittedName>
</protein>
<dbReference type="AlphaFoldDB" id="A0A224YL38"/>
<accession>A0A224YL38</accession>